<feature type="chain" id="PRO_5022692316" description="Small integral membrane protein 14" evidence="2">
    <location>
        <begin position="29"/>
        <end position="51"/>
    </location>
</feature>
<organism evidence="3 4">
    <name type="scientific">Portunus trituberculatus</name>
    <name type="common">Swimming crab</name>
    <name type="synonym">Neptunus trituberculatus</name>
    <dbReference type="NCBI Taxonomy" id="210409"/>
    <lineage>
        <taxon>Eukaryota</taxon>
        <taxon>Metazoa</taxon>
        <taxon>Ecdysozoa</taxon>
        <taxon>Arthropoda</taxon>
        <taxon>Crustacea</taxon>
        <taxon>Multicrustacea</taxon>
        <taxon>Malacostraca</taxon>
        <taxon>Eumalacostraca</taxon>
        <taxon>Eucarida</taxon>
        <taxon>Decapoda</taxon>
        <taxon>Pleocyemata</taxon>
        <taxon>Brachyura</taxon>
        <taxon>Eubrachyura</taxon>
        <taxon>Portunoidea</taxon>
        <taxon>Portunidae</taxon>
        <taxon>Portuninae</taxon>
        <taxon>Portunus</taxon>
    </lineage>
</organism>
<dbReference type="EMBL" id="VSRR010000889">
    <property type="protein sequence ID" value="MPC20595.1"/>
    <property type="molecule type" value="Genomic_DNA"/>
</dbReference>
<evidence type="ECO:0000256" key="1">
    <source>
        <dbReference type="SAM" id="MobiDB-lite"/>
    </source>
</evidence>
<dbReference type="Pfam" id="PF11027">
    <property type="entry name" value="DUF2615"/>
    <property type="match status" value="1"/>
</dbReference>
<proteinExistence type="predicted"/>
<evidence type="ECO:0000313" key="4">
    <source>
        <dbReference type="Proteomes" id="UP000324222"/>
    </source>
</evidence>
<name>A0A5B7DHM1_PORTR</name>
<evidence type="ECO:0008006" key="5">
    <source>
        <dbReference type="Google" id="ProtNLM"/>
    </source>
</evidence>
<evidence type="ECO:0000313" key="3">
    <source>
        <dbReference type="EMBL" id="MPC20595.1"/>
    </source>
</evidence>
<feature type="signal peptide" evidence="2">
    <location>
        <begin position="1"/>
        <end position="28"/>
    </location>
</feature>
<dbReference type="OrthoDB" id="10054061at2759"/>
<comment type="caution">
    <text evidence="3">The sequence shown here is derived from an EMBL/GenBank/DDBJ whole genome shotgun (WGS) entry which is preliminary data.</text>
</comment>
<feature type="region of interest" description="Disordered" evidence="1">
    <location>
        <begin position="27"/>
        <end position="51"/>
    </location>
</feature>
<evidence type="ECO:0000256" key="2">
    <source>
        <dbReference type="SAM" id="SignalP"/>
    </source>
</evidence>
<accession>A0A5B7DHM1</accession>
<dbReference type="InterPro" id="IPR020309">
    <property type="entry name" value="Smim-14"/>
</dbReference>
<dbReference type="Proteomes" id="UP000324222">
    <property type="component" value="Unassembled WGS sequence"/>
</dbReference>
<sequence length="51" mass="5533">MENTTLLAVMWTFLAFVLFLMRPSSLRSDPNAKPANSNQDDGAPPSPPTAN</sequence>
<reference evidence="3 4" key="1">
    <citation type="submission" date="2019-05" db="EMBL/GenBank/DDBJ databases">
        <title>Another draft genome of Portunus trituberculatus and its Hox gene families provides insights of decapod evolution.</title>
        <authorList>
            <person name="Jeong J.-H."/>
            <person name="Song I."/>
            <person name="Kim S."/>
            <person name="Choi T."/>
            <person name="Kim D."/>
            <person name="Ryu S."/>
            <person name="Kim W."/>
        </authorList>
    </citation>
    <scope>NUCLEOTIDE SEQUENCE [LARGE SCALE GENOMIC DNA]</scope>
    <source>
        <tissue evidence="3">Muscle</tissue>
    </source>
</reference>
<keyword evidence="2" id="KW-0732">Signal</keyword>
<gene>
    <name evidence="3" type="ORF">E2C01_013548</name>
</gene>
<keyword evidence="4" id="KW-1185">Reference proteome</keyword>
<protein>
    <recommendedName>
        <fullName evidence="5">Small integral membrane protein 14</fullName>
    </recommendedName>
</protein>
<dbReference type="AlphaFoldDB" id="A0A5B7DHM1"/>